<organism evidence="5">
    <name type="scientific">Lygus hesperus</name>
    <name type="common">Western plant bug</name>
    <dbReference type="NCBI Taxonomy" id="30085"/>
    <lineage>
        <taxon>Eukaryota</taxon>
        <taxon>Metazoa</taxon>
        <taxon>Ecdysozoa</taxon>
        <taxon>Arthropoda</taxon>
        <taxon>Hexapoda</taxon>
        <taxon>Insecta</taxon>
        <taxon>Pterygota</taxon>
        <taxon>Neoptera</taxon>
        <taxon>Paraneoptera</taxon>
        <taxon>Hemiptera</taxon>
        <taxon>Heteroptera</taxon>
        <taxon>Panheteroptera</taxon>
        <taxon>Cimicomorpha</taxon>
        <taxon>Miridae</taxon>
        <taxon>Mirini</taxon>
        <taxon>Lygus</taxon>
    </lineage>
</organism>
<evidence type="ECO:0000256" key="1">
    <source>
        <dbReference type="ARBA" id="ARBA00023157"/>
    </source>
</evidence>
<dbReference type="Pfam" id="PF00089">
    <property type="entry name" value="Trypsin"/>
    <property type="match status" value="1"/>
</dbReference>
<evidence type="ECO:0000313" key="5">
    <source>
        <dbReference type="EMBL" id="JAG38576.1"/>
    </source>
</evidence>
<protein>
    <submittedName>
        <fullName evidence="5">Kallikrein-1</fullName>
    </submittedName>
</protein>
<dbReference type="EMBL" id="GBHO01005028">
    <property type="protein sequence ID" value="JAG38576.1"/>
    <property type="molecule type" value="Transcribed_RNA"/>
</dbReference>
<reference evidence="5" key="1">
    <citation type="journal article" date="2014" name="PLoS ONE">
        <title>Transcriptome-Based Identification of ABC Transporters in the Western Tarnished Plant Bug Lygus hesperus.</title>
        <authorList>
            <person name="Hull J.J."/>
            <person name="Chaney K."/>
            <person name="Geib S.M."/>
            <person name="Fabrick J.A."/>
            <person name="Brent C.S."/>
            <person name="Walsh D."/>
            <person name="Lavine L.C."/>
        </authorList>
    </citation>
    <scope>NUCLEOTIDE SEQUENCE</scope>
</reference>
<comment type="similarity">
    <text evidence="2">Belongs to the peptidase S1 family. CLIP subfamily.</text>
</comment>
<dbReference type="SUPFAM" id="SSF50494">
    <property type="entry name" value="Trypsin-like serine proteases"/>
    <property type="match status" value="1"/>
</dbReference>
<dbReference type="InterPro" id="IPR009003">
    <property type="entry name" value="Peptidase_S1_PA"/>
</dbReference>
<dbReference type="SMART" id="SM00020">
    <property type="entry name" value="Tryp_SPc"/>
    <property type="match status" value="1"/>
</dbReference>
<keyword evidence="1" id="KW-1015">Disulfide bond</keyword>
<dbReference type="PROSITE" id="PS50240">
    <property type="entry name" value="TRYPSIN_DOM"/>
    <property type="match status" value="1"/>
</dbReference>
<accession>A0A0A9Z3Z0</accession>
<evidence type="ECO:0000313" key="6">
    <source>
        <dbReference type="EMBL" id="JAG50588.1"/>
    </source>
</evidence>
<dbReference type="InterPro" id="IPR051487">
    <property type="entry name" value="Ser/Thr_Proteases_Immune/Dev"/>
</dbReference>
<dbReference type="AlphaFoldDB" id="A0A0A9Z3Z0"/>
<dbReference type="InterPro" id="IPR001254">
    <property type="entry name" value="Trypsin_dom"/>
</dbReference>
<sequence length="342" mass="39410">MKQSLGLFVRLWAIVRVCQGLELGWFASMHNWPFVASLGYTLTEPPEKMIWFCTGTIINGFHILSTQGCVEKTIYKVHKVKYVATLIRVWVGSGYALEQQLPTGPSEAQYMAVSQIFVPTPEDTRRTLGFDNNQFQAKDYTYYYLDFSILRLAKELNFNRFVQPARFDVRTFRDARQQYVPWKRRLDDETDYIPDCYMAGWGFNDNGDAESKSTRLLYTRLKFTPRMKCDLAYCTNCSVCSNSTEHLPNLYWCFSSYLWSDTCPGDQGAPLFCPWFGYKTHIGRKVGAILGIHSAKPGTCNQATLPSKFSAIWFAYNFIERILDQGRFPPPPLDIGDPDWAY</sequence>
<reference evidence="6" key="3">
    <citation type="submission" date="2014-09" db="EMBL/GenBank/DDBJ databases">
        <authorList>
            <person name="Magalhaes I.L.F."/>
            <person name="Oliveira U."/>
            <person name="Santos F.R."/>
            <person name="Vidigal T.H.D.A."/>
            <person name="Brescovit A.D."/>
            <person name="Santos A.J."/>
        </authorList>
    </citation>
    <scope>NUCLEOTIDE SEQUENCE</scope>
</reference>
<dbReference type="GO" id="GO:0006508">
    <property type="term" value="P:proteolysis"/>
    <property type="evidence" value="ECO:0007669"/>
    <property type="project" value="InterPro"/>
</dbReference>
<feature type="chain" id="PRO_5015034091" evidence="3">
    <location>
        <begin position="21"/>
        <end position="342"/>
    </location>
</feature>
<dbReference type="Gene3D" id="2.40.10.10">
    <property type="entry name" value="Trypsin-like serine proteases"/>
    <property type="match status" value="1"/>
</dbReference>
<reference evidence="5" key="2">
    <citation type="submission" date="2014-07" db="EMBL/GenBank/DDBJ databases">
        <authorList>
            <person name="Hull J."/>
        </authorList>
    </citation>
    <scope>NUCLEOTIDE SEQUENCE</scope>
</reference>
<dbReference type="InterPro" id="IPR043504">
    <property type="entry name" value="Peptidase_S1_PA_chymotrypsin"/>
</dbReference>
<dbReference type="PANTHER" id="PTHR24256">
    <property type="entry name" value="TRYPTASE-RELATED"/>
    <property type="match status" value="1"/>
</dbReference>
<proteinExistence type="inferred from homology"/>
<evidence type="ECO:0000259" key="4">
    <source>
        <dbReference type="PROSITE" id="PS50240"/>
    </source>
</evidence>
<gene>
    <name evidence="5" type="primary">Klk1_0</name>
    <name evidence="5" type="ORF">CM83_6653</name>
</gene>
<evidence type="ECO:0000256" key="2">
    <source>
        <dbReference type="ARBA" id="ARBA00024195"/>
    </source>
</evidence>
<keyword evidence="3" id="KW-0732">Signal</keyword>
<evidence type="ECO:0000256" key="3">
    <source>
        <dbReference type="SAM" id="SignalP"/>
    </source>
</evidence>
<feature type="signal peptide" evidence="3">
    <location>
        <begin position="1"/>
        <end position="20"/>
    </location>
</feature>
<dbReference type="EMBL" id="GBRD01015238">
    <property type="protein sequence ID" value="JAG50588.1"/>
    <property type="molecule type" value="Transcribed_RNA"/>
</dbReference>
<feature type="domain" description="Peptidase S1" evidence="4">
    <location>
        <begin position="17"/>
        <end position="342"/>
    </location>
</feature>
<dbReference type="GO" id="GO:0004252">
    <property type="term" value="F:serine-type endopeptidase activity"/>
    <property type="evidence" value="ECO:0007669"/>
    <property type="project" value="InterPro"/>
</dbReference>
<name>A0A0A9Z3Z0_LYGHE</name>